<feature type="domain" description="Glucose-methanol-choline oxidoreductase N-terminal" evidence="8">
    <location>
        <begin position="254"/>
        <end position="268"/>
    </location>
</feature>
<evidence type="ECO:0000259" key="8">
    <source>
        <dbReference type="PROSITE" id="PS00624"/>
    </source>
</evidence>
<dbReference type="PIRSF" id="PIRSF000137">
    <property type="entry name" value="Alcohol_oxidase"/>
    <property type="match status" value="1"/>
</dbReference>
<dbReference type="EMBL" id="FTOE01000009">
    <property type="protein sequence ID" value="SIS96504.1"/>
    <property type="molecule type" value="Genomic_DNA"/>
</dbReference>
<keyword evidence="3 6" id="KW-0285">Flavoprotein</keyword>
<evidence type="ECO:0000256" key="6">
    <source>
        <dbReference type="RuleBase" id="RU003968"/>
    </source>
</evidence>
<dbReference type="InterPro" id="IPR012132">
    <property type="entry name" value="GMC_OxRdtase"/>
</dbReference>
<feature type="binding site" evidence="5">
    <location>
        <position position="219"/>
    </location>
    <ligand>
        <name>FAD</name>
        <dbReference type="ChEBI" id="CHEBI:57692"/>
    </ligand>
</feature>
<dbReference type="GO" id="GO:0050660">
    <property type="term" value="F:flavin adenine dinucleotide binding"/>
    <property type="evidence" value="ECO:0007669"/>
    <property type="project" value="InterPro"/>
</dbReference>
<comment type="similarity">
    <text evidence="2 6">Belongs to the GMC oxidoreductase family.</text>
</comment>
<dbReference type="PROSITE" id="PS51257">
    <property type="entry name" value="PROKAR_LIPOPROTEIN"/>
    <property type="match status" value="1"/>
</dbReference>
<dbReference type="GO" id="GO:0016614">
    <property type="term" value="F:oxidoreductase activity, acting on CH-OH group of donors"/>
    <property type="evidence" value="ECO:0007669"/>
    <property type="project" value="InterPro"/>
</dbReference>
<dbReference type="PANTHER" id="PTHR11552">
    <property type="entry name" value="GLUCOSE-METHANOL-CHOLINE GMC OXIDOREDUCTASE"/>
    <property type="match status" value="1"/>
</dbReference>
<dbReference type="PROSITE" id="PS00623">
    <property type="entry name" value="GMC_OXRED_1"/>
    <property type="match status" value="1"/>
</dbReference>
<dbReference type="SUPFAM" id="SSF51905">
    <property type="entry name" value="FAD/NAD(P)-binding domain"/>
    <property type="match status" value="1"/>
</dbReference>
<dbReference type="Gene3D" id="3.30.560.10">
    <property type="entry name" value="Glucose Oxidase, domain 3"/>
    <property type="match status" value="1"/>
</dbReference>
<dbReference type="SUPFAM" id="SSF54373">
    <property type="entry name" value="FAD-linked reductases, C-terminal domain"/>
    <property type="match status" value="1"/>
</dbReference>
<dbReference type="RefSeq" id="WP_054342102.1">
    <property type="nucleotide sequence ID" value="NZ_FTOE01000009.1"/>
</dbReference>
<keyword evidence="4 5" id="KW-0274">FAD</keyword>
<accession>A0A1N7NDT1</accession>
<dbReference type="InterPro" id="IPR036188">
    <property type="entry name" value="FAD/NAD-bd_sf"/>
</dbReference>
<reference evidence="10" key="1">
    <citation type="submission" date="2017-01" db="EMBL/GenBank/DDBJ databases">
        <authorList>
            <person name="Varghese N."/>
            <person name="Submissions S."/>
        </authorList>
    </citation>
    <scope>NUCLEOTIDE SEQUENCE [LARGE SCALE GENOMIC DNA]</scope>
    <source>
        <strain evidence="10">DSM 22306</strain>
    </source>
</reference>
<evidence type="ECO:0000313" key="10">
    <source>
        <dbReference type="Proteomes" id="UP000185999"/>
    </source>
</evidence>
<evidence type="ECO:0000256" key="3">
    <source>
        <dbReference type="ARBA" id="ARBA00022630"/>
    </source>
</evidence>
<dbReference type="OrthoDB" id="9785276at2"/>
<evidence type="ECO:0000259" key="7">
    <source>
        <dbReference type="PROSITE" id="PS00623"/>
    </source>
</evidence>
<dbReference type="PROSITE" id="PS00624">
    <property type="entry name" value="GMC_OXRED_2"/>
    <property type="match status" value="1"/>
</dbReference>
<dbReference type="Gene3D" id="3.50.50.60">
    <property type="entry name" value="FAD/NAD(P)-binding domain"/>
    <property type="match status" value="1"/>
</dbReference>
<dbReference type="Pfam" id="PF00732">
    <property type="entry name" value="GMC_oxred_N"/>
    <property type="match status" value="1"/>
</dbReference>
<organism evidence="9 10">
    <name type="scientific">Neptunomonas antarctica</name>
    <dbReference type="NCBI Taxonomy" id="619304"/>
    <lineage>
        <taxon>Bacteria</taxon>
        <taxon>Pseudomonadati</taxon>
        <taxon>Pseudomonadota</taxon>
        <taxon>Gammaproteobacteria</taxon>
        <taxon>Oceanospirillales</taxon>
        <taxon>Oceanospirillaceae</taxon>
        <taxon>Neptunomonas</taxon>
    </lineage>
</organism>
<name>A0A1N7NDT1_9GAMM</name>
<dbReference type="Proteomes" id="UP000185999">
    <property type="component" value="Unassembled WGS sequence"/>
</dbReference>
<protein>
    <submittedName>
        <fullName evidence="9">Choline dehydrogenase</fullName>
    </submittedName>
</protein>
<evidence type="ECO:0000256" key="5">
    <source>
        <dbReference type="PIRSR" id="PIRSR000137-2"/>
    </source>
</evidence>
<feature type="domain" description="Glucose-methanol-choline oxidoreductase N-terminal" evidence="7">
    <location>
        <begin position="81"/>
        <end position="104"/>
    </location>
</feature>
<gene>
    <name evidence="9" type="ORF">SAMN05421760_10940</name>
</gene>
<dbReference type="PANTHER" id="PTHR11552:SF147">
    <property type="entry name" value="CHOLINE DEHYDROGENASE, MITOCHONDRIAL"/>
    <property type="match status" value="1"/>
</dbReference>
<comment type="cofactor">
    <cofactor evidence="1 5">
        <name>FAD</name>
        <dbReference type="ChEBI" id="CHEBI:57692"/>
    </cofactor>
</comment>
<keyword evidence="10" id="KW-1185">Reference proteome</keyword>
<dbReference type="InterPro" id="IPR000172">
    <property type="entry name" value="GMC_OxRdtase_N"/>
</dbReference>
<evidence type="ECO:0000256" key="4">
    <source>
        <dbReference type="ARBA" id="ARBA00022827"/>
    </source>
</evidence>
<feature type="binding site" evidence="5">
    <location>
        <begin position="91"/>
        <end position="94"/>
    </location>
    <ligand>
        <name>FAD</name>
        <dbReference type="ChEBI" id="CHEBI:57692"/>
    </ligand>
</feature>
<evidence type="ECO:0000313" key="9">
    <source>
        <dbReference type="EMBL" id="SIS96504.1"/>
    </source>
</evidence>
<dbReference type="Pfam" id="PF05199">
    <property type="entry name" value="GMC_oxred_C"/>
    <property type="match status" value="1"/>
</dbReference>
<dbReference type="AlphaFoldDB" id="A0A1N7NDT1"/>
<evidence type="ECO:0000256" key="2">
    <source>
        <dbReference type="ARBA" id="ARBA00010790"/>
    </source>
</evidence>
<sequence length="544" mass="58838">MKSYDYIIVGAGSAGCVVANRLSADPAVSVCLIEAGGGGKSPLVSIPAGIFGLYGNKKYDYTFEGVPQRHLNNRTMMVNRGKALGGSSAINSMVYIRGNKNDYDGWAKLGCQGWSYADVLPLFKQMEANQNGQSADYHGFNGELSVTKPQDPNPVDQVFVKAGKAAGLPENTDFNAATQFGLGIYDVKQHRGERVSSYTAFVKPVLSRPNLTLMTYTEVVSLQIQGDTVTGLEVEVNGNAQQWRCNKEVILCAGTILSPRLLLASGIGDQTALSALGIECKQHVPGVGENLQDHVDSMVTVRSSTSDSIGISLGTILPHIIPAPFKYWLARKGWWTTNYVEAGGFAKTKLAEAAEPGSADADPDVQFHLTPLYRSPRGKKFELGHGYSVFTCVLRPRSAGTVKLSNDGTRRNVLIDHNFFADERDQKVLIEGLKKAREILAAPEFDPLRGEEMAPGKHIQTDEQILDYLINTTTTVYHPVGTCKMGIDEMAVVDPATLKVKGMQNLRVMDASVMPTLISGNTSAPSMMIAEKGSQMILAEPSVK</sequence>
<evidence type="ECO:0000256" key="1">
    <source>
        <dbReference type="ARBA" id="ARBA00001974"/>
    </source>
</evidence>
<dbReference type="STRING" id="619304.SAMN05421760_10940"/>
<proteinExistence type="inferred from homology"/>
<dbReference type="InterPro" id="IPR007867">
    <property type="entry name" value="GMC_OxRtase_C"/>
</dbReference>